<organism evidence="7 8">
    <name type="scientific">Gordonia spumicola</name>
    <dbReference type="NCBI Taxonomy" id="589161"/>
    <lineage>
        <taxon>Bacteria</taxon>
        <taxon>Bacillati</taxon>
        <taxon>Actinomycetota</taxon>
        <taxon>Actinomycetes</taxon>
        <taxon>Mycobacteriales</taxon>
        <taxon>Gordoniaceae</taxon>
        <taxon>Gordonia</taxon>
    </lineage>
</organism>
<feature type="domain" description="Core-binding (CB)" evidence="6">
    <location>
        <begin position="60"/>
        <end position="153"/>
    </location>
</feature>
<dbReference type="SUPFAM" id="SSF56349">
    <property type="entry name" value="DNA breaking-rejoining enzymes"/>
    <property type="match status" value="1"/>
</dbReference>
<dbReference type="PANTHER" id="PTHR30349">
    <property type="entry name" value="PHAGE INTEGRASE-RELATED"/>
    <property type="match status" value="1"/>
</dbReference>
<comment type="caution">
    <text evidence="7">The sequence shown here is derived from an EMBL/GenBank/DDBJ whole genome shotgun (WGS) entry which is preliminary data.</text>
</comment>
<gene>
    <name evidence="7" type="ORF">nbrc107696_06100</name>
</gene>
<dbReference type="Gene3D" id="1.10.150.130">
    <property type="match status" value="1"/>
</dbReference>
<dbReference type="AlphaFoldDB" id="A0A7I9V4R0"/>
<dbReference type="GO" id="GO:0003677">
    <property type="term" value="F:DNA binding"/>
    <property type="evidence" value="ECO:0007669"/>
    <property type="project" value="UniProtKB-UniRule"/>
</dbReference>
<evidence type="ECO:0000313" key="8">
    <source>
        <dbReference type="Proteomes" id="UP000444960"/>
    </source>
</evidence>
<keyword evidence="8" id="KW-1185">Reference proteome</keyword>
<dbReference type="Proteomes" id="UP000444960">
    <property type="component" value="Unassembled WGS sequence"/>
</dbReference>
<accession>A0A7I9V4R0</accession>
<evidence type="ECO:0000256" key="2">
    <source>
        <dbReference type="ARBA" id="ARBA00023125"/>
    </source>
</evidence>
<dbReference type="InterPro" id="IPR011010">
    <property type="entry name" value="DNA_brk_join_enz"/>
</dbReference>
<evidence type="ECO:0000313" key="7">
    <source>
        <dbReference type="EMBL" id="GEE00164.1"/>
    </source>
</evidence>
<dbReference type="InterPro" id="IPR044068">
    <property type="entry name" value="CB"/>
</dbReference>
<dbReference type="InterPro" id="IPR010998">
    <property type="entry name" value="Integrase_recombinase_N"/>
</dbReference>
<evidence type="ECO:0000259" key="5">
    <source>
        <dbReference type="PROSITE" id="PS51898"/>
    </source>
</evidence>
<keyword evidence="3" id="KW-0233">DNA recombination</keyword>
<dbReference type="Pfam" id="PF00589">
    <property type="entry name" value="Phage_integrase"/>
    <property type="match status" value="1"/>
</dbReference>
<feature type="domain" description="Tyr recombinase" evidence="5">
    <location>
        <begin position="174"/>
        <end position="360"/>
    </location>
</feature>
<evidence type="ECO:0000256" key="3">
    <source>
        <dbReference type="ARBA" id="ARBA00023172"/>
    </source>
</evidence>
<keyword evidence="2 4" id="KW-0238">DNA-binding</keyword>
<protein>
    <submittedName>
        <fullName evidence="7">Site-specific integrase</fullName>
    </submittedName>
</protein>
<dbReference type="Gene3D" id="1.10.443.10">
    <property type="entry name" value="Intergrase catalytic core"/>
    <property type="match status" value="1"/>
</dbReference>
<dbReference type="CDD" id="cd01189">
    <property type="entry name" value="INT_ICEBs1_C_like"/>
    <property type="match status" value="1"/>
</dbReference>
<dbReference type="PROSITE" id="PS51900">
    <property type="entry name" value="CB"/>
    <property type="match status" value="1"/>
</dbReference>
<dbReference type="GO" id="GO:0006310">
    <property type="term" value="P:DNA recombination"/>
    <property type="evidence" value="ECO:0007669"/>
    <property type="project" value="UniProtKB-KW"/>
</dbReference>
<sequence>MASIRPHRAANGVVTYRVLWRQDGRQRGLTFTDLTSAERHRGNIERIGASAALDMLGIADSGELTLREWLDDHVANLPGIIEGTRRQYRRYVAHDLADLGRLPLAAVTEAAVAQWLQGMEQPVGADGKPGKRPSSKTLQNKHAFLSGAMKAAVRAGKIDRNPCDGQRIMRSERREMVMLTRAEFDKVHATIGRELWADLALWLVSTGMRFGEATALAPSAIDLDEGTCRITRAWKRGKDGWEIGPPKSRRSVRTINLPPQAVDIARRRIADGGDLVFVVSTGARCRQQNFFNEGWAPARGVLGTDRVPRIHDLRHTCASWMIGAGVPLVVVSRHLGHEDITTTANVYGHVDRESGAAAAAAIGRVLG</sequence>
<dbReference type="PANTHER" id="PTHR30349:SF64">
    <property type="entry name" value="PROPHAGE INTEGRASE INTD-RELATED"/>
    <property type="match status" value="1"/>
</dbReference>
<reference evidence="8" key="1">
    <citation type="submission" date="2019-06" db="EMBL/GenBank/DDBJ databases">
        <title>Gordonia isolated from sludge of a wastewater treatment plant.</title>
        <authorList>
            <person name="Tamura T."/>
            <person name="Aoyama K."/>
            <person name="Kang Y."/>
            <person name="Saito S."/>
            <person name="Akiyama N."/>
            <person name="Yazawa K."/>
            <person name="Gonoi T."/>
            <person name="Mikami Y."/>
        </authorList>
    </citation>
    <scope>NUCLEOTIDE SEQUENCE [LARGE SCALE GENOMIC DNA]</scope>
    <source>
        <strain evidence="8">NBRC 107696</strain>
    </source>
</reference>
<dbReference type="OrthoDB" id="1822491at2"/>
<evidence type="ECO:0000256" key="1">
    <source>
        <dbReference type="ARBA" id="ARBA00008857"/>
    </source>
</evidence>
<comment type="similarity">
    <text evidence="1">Belongs to the 'phage' integrase family.</text>
</comment>
<dbReference type="GO" id="GO:0015074">
    <property type="term" value="P:DNA integration"/>
    <property type="evidence" value="ECO:0007669"/>
    <property type="project" value="InterPro"/>
</dbReference>
<dbReference type="InterPro" id="IPR002104">
    <property type="entry name" value="Integrase_catalytic"/>
</dbReference>
<dbReference type="PROSITE" id="PS51898">
    <property type="entry name" value="TYR_RECOMBINASE"/>
    <property type="match status" value="1"/>
</dbReference>
<dbReference type="RefSeq" id="WP_161894095.1">
    <property type="nucleotide sequence ID" value="NZ_BJOV01000002.1"/>
</dbReference>
<dbReference type="InterPro" id="IPR013762">
    <property type="entry name" value="Integrase-like_cat_sf"/>
</dbReference>
<proteinExistence type="inferred from homology"/>
<dbReference type="EMBL" id="BJOV01000002">
    <property type="protein sequence ID" value="GEE00164.1"/>
    <property type="molecule type" value="Genomic_DNA"/>
</dbReference>
<evidence type="ECO:0000259" key="6">
    <source>
        <dbReference type="PROSITE" id="PS51900"/>
    </source>
</evidence>
<name>A0A7I9V4R0_9ACTN</name>
<dbReference type="InterPro" id="IPR050090">
    <property type="entry name" value="Tyrosine_recombinase_XerCD"/>
</dbReference>
<evidence type="ECO:0000256" key="4">
    <source>
        <dbReference type="PROSITE-ProRule" id="PRU01248"/>
    </source>
</evidence>